<evidence type="ECO:0000256" key="15">
    <source>
        <dbReference type="PIRSR" id="PIRSR605150-2"/>
    </source>
</evidence>
<feature type="binding site" evidence="16">
    <location>
        <position position="933"/>
    </location>
    <ligand>
        <name>Mn(2+)</name>
        <dbReference type="ChEBI" id="CHEBI:29035"/>
    </ligand>
</feature>
<dbReference type="EMBL" id="RDQH01000331">
    <property type="protein sequence ID" value="RXH98196.1"/>
    <property type="molecule type" value="Genomic_DNA"/>
</dbReference>
<feature type="compositionally biased region" description="Polar residues" evidence="17">
    <location>
        <begin position="246"/>
        <end position="264"/>
    </location>
</feature>
<feature type="binding site" evidence="15">
    <location>
        <position position="736"/>
    </location>
    <ligand>
        <name>UDP-alpha-D-glucose</name>
        <dbReference type="ChEBI" id="CHEBI:58885"/>
    </ligand>
</feature>
<dbReference type="PANTHER" id="PTHR13301">
    <property type="entry name" value="X-BOX TRANSCRIPTION FACTOR-RELATED"/>
    <property type="match status" value="1"/>
</dbReference>
<keyword evidence="5" id="KW-0808">Transferase</keyword>
<evidence type="ECO:0000256" key="12">
    <source>
        <dbReference type="ARBA" id="ARBA00023242"/>
    </source>
</evidence>
<evidence type="ECO:0000256" key="14">
    <source>
        <dbReference type="PIRSR" id="PIRSR605150-1"/>
    </source>
</evidence>
<dbReference type="InterPro" id="IPR025756">
    <property type="entry name" value="Myb_CC_LHEQLE"/>
</dbReference>
<accession>A0A498JT14</accession>
<dbReference type="FunFam" id="1.10.10.60:FF:000002">
    <property type="entry name" value="Myb family transcription factor"/>
    <property type="match status" value="1"/>
</dbReference>
<dbReference type="InterPro" id="IPR023214">
    <property type="entry name" value="HAD_sf"/>
</dbReference>
<evidence type="ECO:0000256" key="9">
    <source>
        <dbReference type="ARBA" id="ARBA00023054"/>
    </source>
</evidence>
<organism evidence="19 20">
    <name type="scientific">Malus domestica</name>
    <name type="common">Apple</name>
    <name type="synonym">Pyrus malus</name>
    <dbReference type="NCBI Taxonomy" id="3750"/>
    <lineage>
        <taxon>Eukaryota</taxon>
        <taxon>Viridiplantae</taxon>
        <taxon>Streptophyta</taxon>
        <taxon>Embryophyta</taxon>
        <taxon>Tracheophyta</taxon>
        <taxon>Spermatophyta</taxon>
        <taxon>Magnoliopsida</taxon>
        <taxon>eudicotyledons</taxon>
        <taxon>Gunneridae</taxon>
        <taxon>Pentapetalae</taxon>
        <taxon>rosids</taxon>
        <taxon>fabids</taxon>
        <taxon>Rosales</taxon>
        <taxon>Rosaceae</taxon>
        <taxon>Amygdaloideae</taxon>
        <taxon>Maleae</taxon>
        <taxon>Malus</taxon>
    </lineage>
</organism>
<keyword evidence="7" id="KW-1133">Transmembrane helix</keyword>
<keyword evidence="8" id="KW-0805">Transcription regulation</keyword>
<feature type="region of interest" description="Disordered" evidence="17">
    <location>
        <begin position="233"/>
        <end position="264"/>
    </location>
</feature>
<evidence type="ECO:0000256" key="3">
    <source>
        <dbReference type="ARBA" id="ARBA00006783"/>
    </source>
</evidence>
<keyword evidence="10" id="KW-0472">Membrane</keyword>
<evidence type="ECO:0000256" key="13">
    <source>
        <dbReference type="ARBA" id="ARBA00023316"/>
    </source>
</evidence>
<evidence type="ECO:0000313" key="19">
    <source>
        <dbReference type="EMBL" id="RXH98196.1"/>
    </source>
</evidence>
<dbReference type="GO" id="GO:0016760">
    <property type="term" value="F:cellulose synthase (UDP-forming) activity"/>
    <property type="evidence" value="ECO:0007669"/>
    <property type="project" value="InterPro"/>
</dbReference>
<dbReference type="AlphaFoldDB" id="A0A498JT14"/>
<dbReference type="Pfam" id="PF00249">
    <property type="entry name" value="Myb_DNA-binding"/>
    <property type="match status" value="1"/>
</dbReference>
<gene>
    <name evidence="19" type="ORF">DVH24_010521</name>
</gene>
<protein>
    <recommendedName>
        <fullName evidence="18">HTH myb-type domain-containing protein</fullName>
    </recommendedName>
</protein>
<dbReference type="GO" id="GO:0005634">
    <property type="term" value="C:nucleus"/>
    <property type="evidence" value="ECO:0007669"/>
    <property type="project" value="UniProtKB-SubCell"/>
</dbReference>
<dbReference type="GO" id="GO:0071555">
    <property type="term" value="P:cell wall organization"/>
    <property type="evidence" value="ECO:0007669"/>
    <property type="project" value="UniProtKB-KW"/>
</dbReference>
<dbReference type="STRING" id="3750.A0A498JT14"/>
<evidence type="ECO:0000256" key="7">
    <source>
        <dbReference type="ARBA" id="ARBA00022989"/>
    </source>
</evidence>
<dbReference type="SUPFAM" id="SSF46689">
    <property type="entry name" value="Homeodomain-like"/>
    <property type="match status" value="1"/>
</dbReference>
<dbReference type="InterPro" id="IPR005519">
    <property type="entry name" value="Acid_phosphat_B-like"/>
</dbReference>
<dbReference type="Proteomes" id="UP000290289">
    <property type="component" value="Chromosome 5"/>
</dbReference>
<keyword evidence="13" id="KW-0961">Cell wall biogenesis/degradation</keyword>
<evidence type="ECO:0000256" key="2">
    <source>
        <dbReference type="ARBA" id="ARBA00004308"/>
    </source>
</evidence>
<dbReference type="InterPro" id="IPR005150">
    <property type="entry name" value="Cellulose_synth"/>
</dbReference>
<dbReference type="Gene3D" id="3.40.50.1000">
    <property type="entry name" value="HAD superfamily/HAD-like"/>
    <property type="match status" value="2"/>
</dbReference>
<dbReference type="InterPro" id="IPR009057">
    <property type="entry name" value="Homeodomain-like_sf"/>
</dbReference>
<feature type="active site" evidence="14">
    <location>
        <position position="1112"/>
    </location>
</feature>
<dbReference type="InterPro" id="IPR017930">
    <property type="entry name" value="Myb_dom"/>
</dbReference>
<dbReference type="Pfam" id="PF03767">
    <property type="entry name" value="Acid_phosphat_B"/>
    <property type="match status" value="2"/>
</dbReference>
<feature type="region of interest" description="Disordered" evidence="17">
    <location>
        <begin position="356"/>
        <end position="380"/>
    </location>
</feature>
<evidence type="ECO:0000256" key="6">
    <source>
        <dbReference type="ARBA" id="ARBA00022692"/>
    </source>
</evidence>
<dbReference type="Pfam" id="PF14379">
    <property type="entry name" value="Myb_CC_LHEQLE"/>
    <property type="match status" value="1"/>
</dbReference>
<feature type="binding site" evidence="15">
    <location>
        <position position="766"/>
    </location>
    <ligand>
        <name>UDP-alpha-D-glucose</name>
        <dbReference type="ChEBI" id="CHEBI:58885"/>
    </ligand>
</feature>
<feature type="compositionally biased region" description="Low complexity" evidence="17">
    <location>
        <begin position="363"/>
        <end position="373"/>
    </location>
</feature>
<dbReference type="PROSITE" id="PS51294">
    <property type="entry name" value="HTH_MYB"/>
    <property type="match status" value="1"/>
</dbReference>
<feature type="region of interest" description="Disordered" evidence="17">
    <location>
        <begin position="536"/>
        <end position="655"/>
    </location>
</feature>
<feature type="compositionally biased region" description="Polar residues" evidence="17">
    <location>
        <begin position="571"/>
        <end position="592"/>
    </location>
</feature>
<dbReference type="NCBIfam" id="TIGR01557">
    <property type="entry name" value="myb_SHAQKYF"/>
    <property type="match status" value="1"/>
</dbReference>
<evidence type="ECO:0000256" key="4">
    <source>
        <dbReference type="ARBA" id="ARBA00022676"/>
    </source>
</evidence>
<dbReference type="InterPro" id="IPR001005">
    <property type="entry name" value="SANT/Myb"/>
</dbReference>
<keyword evidence="6" id="KW-0812">Transmembrane</keyword>
<keyword evidence="20" id="KW-1185">Reference proteome</keyword>
<dbReference type="GO" id="GO:0003677">
    <property type="term" value="F:DNA binding"/>
    <property type="evidence" value="ECO:0007669"/>
    <property type="project" value="InterPro"/>
</dbReference>
<sequence length="1153" mass="129948">MAKMLGFFMSMTHFSPPFLTSRNTVSGKSHFKNRSREKLNGTCLEAWLREGKAPALEHTLKLFHEIKDSGIKIFLISSRREKFRGLEDEFKEVQKHNYRIWGGIIGDRWSSFEGLPMAKRTFKLPNSMQKLMTPFGGFAVNNKQKMEARPAMSIRRSAANQLAHMGVPAAMSSSLPVLPTSLEETHPNLPDSQQVSMERELMTRPVVHAGHLTSNSGVVGHIFSSSSGFSTDLHYSTHSPHEKQQKNSPFISQSPHSGFLQSTESCPYPKENSGSWCTDPLPGFLDFPVNNHIENSQIESSSCSGIMAADEFAKRHDWQEWADQLITDDDALTSNWNELLVDNVTDLEQKMKYQAPKPSPNFSVQQSQVHQQQPASSGEIIPAPSREIISVTAPSSANSATAKARMRWTPELHESFVEAVNQLGGSERATPKGVLKLMKVEHLTIYHVKSHLQKYRTARYRPESSEGASEKKLTPIEEMTSLDLKTGIEITEALRLQMEVQKRLHEQLEIQRNLQLRIEEQGKYLQMMFEKQCKSGIDTLNPSSSNLDDPSAQPSDATQVCLDKSEPESSKLGQGETQTDPVKANSTSSGGSQEPEGKQKAPETETVPQNPEPDENGDNKWQWHHNDQAFCVGGSGWKDKQEKKGLVSKGGGNDDQGLKDDLFLVESQEPLWRNVPISSSKLIPYRLVILPRLFAKWNPINRETYLHRLSIRFECEGEPNTPPPVDVHVTTVDPVKEPPIITANTVLSILAVDYPVDKICCYVSDDGASMLLFDALSETAEFTRRWVPFCKKHNIEPRAPEFYFSQKIDYLKDKVHPNFVKERSAMKREYEEFQVRIDALISKAQKKPEKGWVVQDGTPWPGNNSRDHPVMIQVYLGSGTGARDVDSEELPRLVYVSCEKRPGYQHQKKAGAMNALVRMSAVLTNAPSMLNLDCDHYINNSKAVREVMCFLMDPQLGKELCYVQFPQRFDGIDRHDRYANRNLEFFHMEYNDRYMLEPDVSSIGKHYMDMIRRCLRSTLRLHVAAGLPGASVTVVVSKKHGVRSLVGGLYPKKKKMMGRKQASTLLEYGGLPKGTNSQKVVREAIYVISCGYEDKTEWGKEIGWIYGSVTEDTLTGLKMHSRGWKSVYGMPERPAVKGSAPINLSDQLHQVLR</sequence>
<comment type="similarity">
    <text evidence="3">Belongs to the MYB-CC family.</text>
</comment>
<evidence type="ECO:0000313" key="20">
    <source>
        <dbReference type="Proteomes" id="UP000290289"/>
    </source>
</evidence>
<comment type="caution">
    <text evidence="19">The sequence shown here is derived from an EMBL/GenBank/DDBJ whole genome shotgun (WGS) entry which is preliminary data.</text>
</comment>
<name>A0A498JT14_MALDO</name>
<dbReference type="Pfam" id="PF03552">
    <property type="entry name" value="Cellulose_synt"/>
    <property type="match status" value="2"/>
</dbReference>
<feature type="domain" description="HTH myb-type" evidence="18">
    <location>
        <begin position="407"/>
        <end position="460"/>
    </location>
</feature>
<evidence type="ECO:0000259" key="18">
    <source>
        <dbReference type="PROSITE" id="PS51294"/>
    </source>
</evidence>
<feature type="binding site" evidence="16">
    <location>
        <position position="909"/>
    </location>
    <ligand>
        <name>Mn(2+)</name>
        <dbReference type="ChEBI" id="CHEBI:29035"/>
    </ligand>
</feature>
<dbReference type="GO" id="GO:0030244">
    <property type="term" value="P:cellulose biosynthetic process"/>
    <property type="evidence" value="ECO:0007669"/>
    <property type="project" value="InterPro"/>
</dbReference>
<feature type="compositionally biased region" description="Polar residues" evidence="17">
    <location>
        <begin position="538"/>
        <end position="558"/>
    </location>
</feature>
<evidence type="ECO:0000256" key="1">
    <source>
        <dbReference type="ARBA" id="ARBA00004123"/>
    </source>
</evidence>
<dbReference type="GO" id="GO:0016020">
    <property type="term" value="C:membrane"/>
    <property type="evidence" value="ECO:0007669"/>
    <property type="project" value="InterPro"/>
</dbReference>
<evidence type="ECO:0000256" key="10">
    <source>
        <dbReference type="ARBA" id="ARBA00023136"/>
    </source>
</evidence>
<feature type="active site" evidence="14">
    <location>
        <position position="766"/>
    </location>
</feature>
<evidence type="ECO:0000256" key="5">
    <source>
        <dbReference type="ARBA" id="ARBA00022679"/>
    </source>
</evidence>
<keyword evidence="9" id="KW-0175">Coiled coil</keyword>
<evidence type="ECO:0000256" key="8">
    <source>
        <dbReference type="ARBA" id="ARBA00023015"/>
    </source>
</evidence>
<keyword evidence="12" id="KW-0539">Nucleus</keyword>
<dbReference type="GO" id="GO:0012505">
    <property type="term" value="C:endomembrane system"/>
    <property type="evidence" value="ECO:0007669"/>
    <property type="project" value="UniProtKB-SubCell"/>
</dbReference>
<feature type="binding site" evidence="15">
    <location>
        <position position="737"/>
    </location>
    <ligand>
        <name>UDP-alpha-D-glucose</name>
        <dbReference type="ChEBI" id="CHEBI:58885"/>
    </ligand>
</feature>
<comment type="subcellular location">
    <subcellularLocation>
        <location evidence="2">Endomembrane system</location>
    </subcellularLocation>
    <subcellularLocation>
        <location evidence="1">Nucleus</location>
    </subcellularLocation>
</comment>
<evidence type="ECO:0000256" key="11">
    <source>
        <dbReference type="ARBA" id="ARBA00023163"/>
    </source>
</evidence>
<dbReference type="InterPro" id="IPR006447">
    <property type="entry name" value="Myb_dom_plants"/>
</dbReference>
<evidence type="ECO:0000256" key="16">
    <source>
        <dbReference type="PIRSR" id="PIRSR605150-3"/>
    </source>
</evidence>
<keyword evidence="4" id="KW-0328">Glycosyltransferase</keyword>
<feature type="binding site" evidence="15">
    <location>
        <position position="908"/>
    </location>
    <ligand>
        <name>UDP-alpha-D-glucose</name>
        <dbReference type="ChEBI" id="CHEBI:58885"/>
    </ligand>
</feature>
<evidence type="ECO:0000256" key="17">
    <source>
        <dbReference type="SAM" id="MobiDB-lite"/>
    </source>
</evidence>
<keyword evidence="11" id="KW-0804">Transcription</keyword>
<reference evidence="19 20" key="1">
    <citation type="submission" date="2018-10" db="EMBL/GenBank/DDBJ databases">
        <title>A high-quality apple genome assembly.</title>
        <authorList>
            <person name="Hu J."/>
        </authorList>
    </citation>
    <scope>NUCLEOTIDE SEQUENCE [LARGE SCALE GENOMIC DNA]</scope>
    <source>
        <strain evidence="20">cv. HFTH1</strain>
        <tissue evidence="19">Young leaf</tissue>
    </source>
</reference>
<dbReference type="Gene3D" id="1.10.10.60">
    <property type="entry name" value="Homeodomain-like"/>
    <property type="match status" value="1"/>
</dbReference>
<proteinExistence type="inferred from homology"/>